<evidence type="ECO:0000313" key="4">
    <source>
        <dbReference type="EMBL" id="KNC26686.1"/>
    </source>
</evidence>
<proteinExistence type="predicted"/>
<feature type="compositionally biased region" description="Polar residues" evidence="2">
    <location>
        <begin position="1377"/>
        <end position="1411"/>
    </location>
</feature>
<dbReference type="Proteomes" id="UP000037069">
    <property type="component" value="Unassembled WGS sequence"/>
</dbReference>
<keyword evidence="1" id="KW-0479">Metal-binding</keyword>
<sequence>MENIGEDLLVDEAKGLIDVKICKGVGFKTHFKRALSFYAQRDQDFIIENWNKPSGRQDCLKILDPNSSGRNFADILRGRIGKTAEERKATDAERKRKKRRDKDFRSAENAAARQRNQLRLSENPDNETSSPTSSSTVGSPNSEAVGNTETIADNPMDSPNCNSYDDFGSDREHEGGNGITLSDGPDDNEQESHDPGSSRLRNIVNNISDQDLGGAYYAEYEGMKDAAQAMGLNDPLQSDELDDSEQVAETIPPPEAEDDNGYSCNEDEQMEDNDVEDNSLDTNNNISKKRRPKQKPNCCGHVYNDYGFLKTHKEKRYCGSKKNRARLSNKPEHVNISSEQDLYESIEKNQQKYSHPDFFKRVDACSRRELIEGATYTDTLYHIKATRLTGKLTAYDKEPETIDDLSEYINDIIGVLSRTLYPFRFHSKRKNVYIYVCAFHLKSNSNRCVTRSQDLTNNRLGADTLAKCKGQLVFMFDKKKQKLAIKHKHKPHLFGDFESVENLTEGINAVKDYLEELREGRAFDIVPRRSIVQLVNGKIPMVSKSKIGEMYDKLMNSLYRSHTCDWISLLKVAQRHEDYTVLVFNCKGKTGVAIYFREIMEKCKKLDAFALDSTYRTNNANAELFIINACIDNIGIPVGYMFVANSEAIFKTLEKDGNEFIAENDLTPPEPLPMSAASKYIRNAVEAKLSPIFRYRDKNGKIRNKIIRKRFEVRDEEGVAPKAQTALISCFLYPFTHTLDFGHTPEESANFPAPSSNPITFPNLNPKFVLIDKDFSSINAVRISMPSSRVLICQWHVLEAMRRKIRAKVDLKTYIKEGDIKHKYPSEFNDIIPFFSQKAYEDHEESECETHLGLSELEHLPDDHENENRGYLCLKHNNKHYMKHVDDGFERKILVDGKKQKFTEVFFNMVKRHNRVNSLNPARFPVLGKEFLFAKQYKPEDIKKLMRREMIVLCSKYNKFGLLMYLWINWYQDDQIPRWTVFAEPEYIRHTTNMICEGNHNKLKRALNLQNGKSRLDRIMYVFRKVLYVDFLTRSTEVDTAVRNNSYLRFFSTYRPSWMVNRWSSTEALFNKVYLKDKLFEKYTEADFMKDCRRYGTDIINFQCSCDVYMFKNIHLCKHILCGLHANVFSNDCQNFFKIHLRARKTAPFYLMSNIEYPETDGSENQDTLGYWKYSTVSEKYLNWRNSEGIDILKSKNLTEIDYFNSTETPFNEPLDDFQFDFDPVEDKPPKLLHETDVIDVAKMLLLVGSYSLNNKKFAKMIDNLVAYFYRETRLELVTLRKHYGELRQSLTSRDRNCDSGTAEVLKTTIHDLECRTLIKLPAFFHKFDKDRESRQRLGVTLANVQSTARHSQRLHQEYSAIRAEALANTIPRIFPQQITPPATTSRLQSPISNDSYNHLANNTQQSTDQSARPAARLPSMPYLPTTAESVQLASQDTTSQDYTTPSSEFATTLTSQATLVDDMPRPPDCFFNSRVPSSDVNMTM</sequence>
<feature type="compositionally biased region" description="Polar residues" evidence="2">
    <location>
        <begin position="144"/>
        <end position="163"/>
    </location>
</feature>
<evidence type="ECO:0000256" key="1">
    <source>
        <dbReference type="PROSITE-ProRule" id="PRU00325"/>
    </source>
</evidence>
<comment type="caution">
    <text evidence="4">The sequence shown here is derived from an EMBL/GenBank/DDBJ whole genome shotgun (WGS) entry which is preliminary data.</text>
</comment>
<gene>
    <name evidence="4" type="ORF">FF38_07954</name>
</gene>
<keyword evidence="5" id="KW-1185">Reference proteome</keyword>
<dbReference type="PROSITE" id="PS50966">
    <property type="entry name" value="ZF_SWIM"/>
    <property type="match status" value="1"/>
</dbReference>
<reference evidence="4 5" key="1">
    <citation type="journal article" date="2015" name="Nat. Commun.">
        <title>Lucilia cuprina genome unlocks parasitic fly biology to underpin future interventions.</title>
        <authorList>
            <person name="Anstead C.A."/>
            <person name="Korhonen P.K."/>
            <person name="Young N.D."/>
            <person name="Hall R.S."/>
            <person name="Jex A.R."/>
            <person name="Murali S.C."/>
            <person name="Hughes D.S."/>
            <person name="Lee S.F."/>
            <person name="Perry T."/>
            <person name="Stroehlein A.J."/>
            <person name="Ansell B.R."/>
            <person name="Breugelmans B."/>
            <person name="Hofmann A."/>
            <person name="Qu J."/>
            <person name="Dugan S."/>
            <person name="Lee S.L."/>
            <person name="Chao H."/>
            <person name="Dinh H."/>
            <person name="Han Y."/>
            <person name="Doddapaneni H.V."/>
            <person name="Worley K.C."/>
            <person name="Muzny D.M."/>
            <person name="Ioannidis P."/>
            <person name="Waterhouse R.M."/>
            <person name="Zdobnov E.M."/>
            <person name="James P.J."/>
            <person name="Bagnall N.H."/>
            <person name="Kotze A.C."/>
            <person name="Gibbs R.A."/>
            <person name="Richards S."/>
            <person name="Batterham P."/>
            <person name="Gasser R.B."/>
        </authorList>
    </citation>
    <scope>NUCLEOTIDE SEQUENCE [LARGE SCALE GENOMIC DNA]</scope>
    <source>
        <strain evidence="4 5">LS</strain>
        <tissue evidence="4">Full body</tissue>
    </source>
</reference>
<feature type="compositionally biased region" description="Low complexity" evidence="2">
    <location>
        <begin position="126"/>
        <end position="142"/>
    </location>
</feature>
<name>A0A0L0C345_LUCCU</name>
<evidence type="ECO:0000256" key="2">
    <source>
        <dbReference type="SAM" id="MobiDB-lite"/>
    </source>
</evidence>
<feature type="region of interest" description="Disordered" evidence="2">
    <location>
        <begin position="1431"/>
        <end position="1450"/>
    </location>
</feature>
<keyword evidence="1" id="KW-0862">Zinc</keyword>
<feature type="region of interest" description="Disordered" evidence="2">
    <location>
        <begin position="234"/>
        <end position="295"/>
    </location>
</feature>
<feature type="domain" description="SWIM-type" evidence="3">
    <location>
        <begin position="1095"/>
        <end position="1128"/>
    </location>
</feature>
<dbReference type="GO" id="GO:0008270">
    <property type="term" value="F:zinc ion binding"/>
    <property type="evidence" value="ECO:0007669"/>
    <property type="project" value="UniProtKB-KW"/>
</dbReference>
<feature type="region of interest" description="Disordered" evidence="2">
    <location>
        <begin position="84"/>
        <end position="202"/>
    </location>
</feature>
<dbReference type="EMBL" id="JRES01000964">
    <property type="protein sequence ID" value="KNC26686.1"/>
    <property type="molecule type" value="Genomic_DNA"/>
</dbReference>
<feature type="compositionally biased region" description="Acidic residues" evidence="2">
    <location>
        <begin position="255"/>
        <end position="279"/>
    </location>
</feature>
<organism evidence="4 5">
    <name type="scientific">Lucilia cuprina</name>
    <name type="common">Green bottle fly</name>
    <name type="synonym">Australian sheep blowfly</name>
    <dbReference type="NCBI Taxonomy" id="7375"/>
    <lineage>
        <taxon>Eukaryota</taxon>
        <taxon>Metazoa</taxon>
        <taxon>Ecdysozoa</taxon>
        <taxon>Arthropoda</taxon>
        <taxon>Hexapoda</taxon>
        <taxon>Insecta</taxon>
        <taxon>Pterygota</taxon>
        <taxon>Neoptera</taxon>
        <taxon>Endopterygota</taxon>
        <taxon>Diptera</taxon>
        <taxon>Brachycera</taxon>
        <taxon>Muscomorpha</taxon>
        <taxon>Oestroidea</taxon>
        <taxon>Calliphoridae</taxon>
        <taxon>Luciliinae</taxon>
        <taxon>Lucilia</taxon>
    </lineage>
</organism>
<feature type="region of interest" description="Disordered" evidence="2">
    <location>
        <begin position="1377"/>
        <end position="1422"/>
    </location>
</feature>
<evidence type="ECO:0000259" key="3">
    <source>
        <dbReference type="PROSITE" id="PS50966"/>
    </source>
</evidence>
<evidence type="ECO:0000313" key="5">
    <source>
        <dbReference type="Proteomes" id="UP000037069"/>
    </source>
</evidence>
<accession>A0A0L0C345</accession>
<keyword evidence="1" id="KW-0863">Zinc-finger</keyword>
<protein>
    <recommendedName>
        <fullName evidence="3">SWIM-type domain-containing protein</fullName>
    </recommendedName>
</protein>
<feature type="compositionally biased region" description="Acidic residues" evidence="2">
    <location>
        <begin position="237"/>
        <end position="246"/>
    </location>
</feature>
<feature type="compositionally biased region" description="Basic and acidic residues" evidence="2">
    <location>
        <begin position="84"/>
        <end position="94"/>
    </location>
</feature>
<dbReference type="InterPro" id="IPR007527">
    <property type="entry name" value="Znf_SWIM"/>
</dbReference>